<keyword evidence="4" id="KW-0999">Mitochondrion inner membrane</keyword>
<dbReference type="InterPro" id="IPR013892">
    <property type="entry name" value="Cyt_c_biogenesis_Cmc1-like"/>
</dbReference>
<dbReference type="AlphaFoldDB" id="A0A061B8H2"/>
<evidence type="ECO:0000256" key="5">
    <source>
        <dbReference type="SAM" id="Coils"/>
    </source>
</evidence>
<proteinExistence type="inferred from homology"/>
<dbReference type="Pfam" id="PF08583">
    <property type="entry name" value="Cmc1"/>
    <property type="match status" value="1"/>
</dbReference>
<dbReference type="OrthoDB" id="532630at2759"/>
<sequence>MHPPLADHQQGSCTEVMQALKQCHDANPWMKFAGACNSQKHALNMCLREERLERTRKNQEAAKEKRKVVEQRWKELEDEA</sequence>
<feature type="coiled-coil region" evidence="5">
    <location>
        <begin position="47"/>
        <end position="79"/>
    </location>
</feature>
<reference evidence="6" key="1">
    <citation type="journal article" date="2014" name="Genome Announc.">
        <title>Draft genome sequence of Rhodosporidium toruloides CECT1137, an oleaginous yeast of biotechnological interest.</title>
        <authorList>
            <person name="Morin N."/>
            <person name="Calcas X."/>
            <person name="Devillers H."/>
            <person name="Durrens P."/>
            <person name="Sherman D.J."/>
            <person name="Nicaud J.-M."/>
            <person name="Neuveglise C."/>
        </authorList>
    </citation>
    <scope>NUCLEOTIDE SEQUENCE</scope>
    <source>
        <strain evidence="6">CECT1137</strain>
    </source>
</reference>
<gene>
    <name evidence="6" type="ORF">RHTO0S_11e03114g</name>
</gene>
<dbReference type="PROSITE" id="PS51808">
    <property type="entry name" value="CHCH"/>
    <property type="match status" value="1"/>
</dbReference>
<accession>A0A061B8H2</accession>
<comment type="similarity">
    <text evidence="1 4">Belongs to the CMC family.</text>
</comment>
<keyword evidence="3" id="KW-1015">Disulfide bond</keyword>
<keyword evidence="2 4" id="KW-0496">Mitochondrion</keyword>
<organism evidence="6">
    <name type="scientific">Rhodotorula toruloides</name>
    <name type="common">Yeast</name>
    <name type="synonym">Rhodosporidium toruloides</name>
    <dbReference type="NCBI Taxonomy" id="5286"/>
    <lineage>
        <taxon>Eukaryota</taxon>
        <taxon>Fungi</taxon>
        <taxon>Dikarya</taxon>
        <taxon>Basidiomycota</taxon>
        <taxon>Pucciniomycotina</taxon>
        <taxon>Microbotryomycetes</taxon>
        <taxon>Sporidiobolales</taxon>
        <taxon>Sporidiobolaceae</taxon>
        <taxon>Rhodotorula</taxon>
    </lineage>
</organism>
<evidence type="ECO:0000256" key="3">
    <source>
        <dbReference type="ARBA" id="ARBA00023157"/>
    </source>
</evidence>
<keyword evidence="4" id="KW-0472">Membrane</keyword>
<comment type="subcellular location">
    <subcellularLocation>
        <location evidence="4">Mitochondrion inner membrane</location>
    </subcellularLocation>
</comment>
<dbReference type="GO" id="GO:0005743">
    <property type="term" value="C:mitochondrial inner membrane"/>
    <property type="evidence" value="ECO:0007669"/>
    <property type="project" value="UniProtKB-SubCell"/>
</dbReference>
<evidence type="ECO:0000313" key="6">
    <source>
        <dbReference type="EMBL" id="CDR45663.1"/>
    </source>
</evidence>
<dbReference type="EMBL" id="LK052946">
    <property type="protein sequence ID" value="CDR45663.1"/>
    <property type="molecule type" value="Genomic_DNA"/>
</dbReference>
<comment type="function">
    <text evidence="4">Required for mitochondrial cytochrome c oxidase (COX) assembly and respiration.</text>
</comment>
<keyword evidence="4" id="KW-0143">Chaperone</keyword>
<keyword evidence="5" id="KW-0175">Coiled coil</keyword>
<evidence type="ECO:0000256" key="1">
    <source>
        <dbReference type="ARBA" id="ARBA00007347"/>
    </source>
</evidence>
<name>A0A061B8H2_RHOTO</name>
<evidence type="ECO:0000256" key="2">
    <source>
        <dbReference type="ARBA" id="ARBA00023128"/>
    </source>
</evidence>
<dbReference type="PANTHER" id="PTHR22977">
    <property type="entry name" value="COX ASSEMBLY MITOCHONDRIAL PROTEIN"/>
    <property type="match status" value="1"/>
</dbReference>
<protein>
    <recommendedName>
        <fullName evidence="4">COX assembly mitochondrial protein</fullName>
    </recommendedName>
</protein>
<evidence type="ECO:0000256" key="4">
    <source>
        <dbReference type="RuleBase" id="RU364104"/>
    </source>
</evidence>
<dbReference type="PANTHER" id="PTHR22977:SF1">
    <property type="entry name" value="COX ASSEMBLY MITOCHONDRIAL PROTEIN 2 HOMOLOG"/>
    <property type="match status" value="1"/>
</dbReference>